<gene>
    <name evidence="1" type="ORF">ZOSMA_25G00550</name>
</gene>
<dbReference type="PANTHER" id="PTHR34970:SF2">
    <property type="entry name" value="ABC TRANSPORTER A FAMILY PROTEIN"/>
    <property type="match status" value="1"/>
</dbReference>
<organism evidence="1 2">
    <name type="scientific">Zostera marina</name>
    <name type="common">Eelgrass</name>
    <dbReference type="NCBI Taxonomy" id="29655"/>
    <lineage>
        <taxon>Eukaryota</taxon>
        <taxon>Viridiplantae</taxon>
        <taxon>Streptophyta</taxon>
        <taxon>Embryophyta</taxon>
        <taxon>Tracheophyta</taxon>
        <taxon>Spermatophyta</taxon>
        <taxon>Magnoliopsida</taxon>
        <taxon>Liliopsida</taxon>
        <taxon>Zosteraceae</taxon>
        <taxon>Zostera</taxon>
    </lineage>
</organism>
<keyword evidence="2" id="KW-1185">Reference proteome</keyword>
<dbReference type="EMBL" id="LFYR01000889">
    <property type="protein sequence ID" value="KMZ67668.1"/>
    <property type="molecule type" value="Genomic_DNA"/>
</dbReference>
<evidence type="ECO:0000313" key="1">
    <source>
        <dbReference type="EMBL" id="KMZ67668.1"/>
    </source>
</evidence>
<dbReference type="AlphaFoldDB" id="A0A0K9PF39"/>
<accession>A0A0K9PF39</accession>
<dbReference type="OMA" id="HESISHQ"/>
<protein>
    <submittedName>
        <fullName evidence="1">Uncharacterized protein</fullName>
    </submittedName>
</protein>
<evidence type="ECO:0000313" key="2">
    <source>
        <dbReference type="Proteomes" id="UP000036987"/>
    </source>
</evidence>
<sequence>MGYMLRVRMSSFFAGVALSSAVGFYYLYKDYLIAHDSISNQIKTISESLDARITVLETLKEQRETASEMDHSE</sequence>
<comment type="caution">
    <text evidence="1">The sequence shown here is derived from an EMBL/GenBank/DDBJ whole genome shotgun (WGS) entry which is preliminary data.</text>
</comment>
<reference evidence="2" key="1">
    <citation type="journal article" date="2016" name="Nature">
        <title>The genome of the seagrass Zostera marina reveals angiosperm adaptation to the sea.</title>
        <authorList>
            <person name="Olsen J.L."/>
            <person name="Rouze P."/>
            <person name="Verhelst B."/>
            <person name="Lin Y.-C."/>
            <person name="Bayer T."/>
            <person name="Collen J."/>
            <person name="Dattolo E."/>
            <person name="De Paoli E."/>
            <person name="Dittami S."/>
            <person name="Maumus F."/>
            <person name="Michel G."/>
            <person name="Kersting A."/>
            <person name="Lauritano C."/>
            <person name="Lohaus R."/>
            <person name="Toepel M."/>
            <person name="Tonon T."/>
            <person name="Vanneste K."/>
            <person name="Amirebrahimi M."/>
            <person name="Brakel J."/>
            <person name="Bostroem C."/>
            <person name="Chovatia M."/>
            <person name="Grimwood J."/>
            <person name="Jenkins J.W."/>
            <person name="Jueterbock A."/>
            <person name="Mraz A."/>
            <person name="Stam W.T."/>
            <person name="Tice H."/>
            <person name="Bornberg-Bauer E."/>
            <person name="Green P.J."/>
            <person name="Pearson G.A."/>
            <person name="Procaccini G."/>
            <person name="Duarte C.M."/>
            <person name="Schmutz J."/>
            <person name="Reusch T.B.H."/>
            <person name="Van de Peer Y."/>
        </authorList>
    </citation>
    <scope>NUCLEOTIDE SEQUENCE [LARGE SCALE GENOMIC DNA]</scope>
    <source>
        <strain evidence="2">cv. Finnish</strain>
    </source>
</reference>
<dbReference type="OrthoDB" id="1911459at2759"/>
<name>A0A0K9PF39_ZOSMR</name>
<dbReference type="Proteomes" id="UP000036987">
    <property type="component" value="Unassembled WGS sequence"/>
</dbReference>
<dbReference type="PANTHER" id="PTHR34970">
    <property type="entry name" value="ABC TRANSPORTER A FAMILY PROTEIN"/>
    <property type="match status" value="1"/>
</dbReference>
<proteinExistence type="predicted"/>